<feature type="compositionally biased region" description="Polar residues" evidence="1">
    <location>
        <begin position="135"/>
        <end position="152"/>
    </location>
</feature>
<feature type="region of interest" description="Disordered" evidence="1">
    <location>
        <begin position="74"/>
        <end position="172"/>
    </location>
</feature>
<feature type="compositionally biased region" description="Polar residues" evidence="1">
    <location>
        <begin position="20"/>
        <end position="39"/>
    </location>
</feature>
<evidence type="ECO:0000256" key="2">
    <source>
        <dbReference type="SAM" id="SignalP"/>
    </source>
</evidence>
<feature type="compositionally biased region" description="Basic and acidic residues" evidence="1">
    <location>
        <begin position="88"/>
        <end position="97"/>
    </location>
</feature>
<feature type="signal peptide" evidence="2">
    <location>
        <begin position="1"/>
        <end position="18"/>
    </location>
</feature>
<sequence length="202" mass="22149">MLHGIVALAMIPASEVQAGSEASGTAWNREPSTSRTICSANEGGEGKALASSSSTAMMKPSDVLTLRLSSRSLKTTLDVQQPTEANTDDIRTPHLDPDGDNQAEQNQEDSASHDQAEHHAQEEQDHHTTQEEPMVSSSQPNDQVTNEDSLQPEQDHHTTQEEPVLNLSKDDQKKMSCAVWNNRDVGGSDHMGLLRFQVNERR</sequence>
<protein>
    <submittedName>
        <fullName evidence="3">Uncharacterized protein</fullName>
    </submittedName>
</protein>
<reference evidence="3 4" key="1">
    <citation type="journal article" date="2020" name="BMC Genomics">
        <title>Intraspecific diversification of the crop wild relative Brassica cretica Lam. using demographic model selection.</title>
        <authorList>
            <person name="Kioukis A."/>
            <person name="Michalopoulou V.A."/>
            <person name="Briers L."/>
            <person name="Pirintsos S."/>
            <person name="Studholme D.J."/>
            <person name="Pavlidis P."/>
            <person name="Sarris P.F."/>
        </authorList>
    </citation>
    <scope>NUCLEOTIDE SEQUENCE [LARGE SCALE GENOMIC DNA]</scope>
    <source>
        <strain evidence="4">cv. PFS-1207/04</strain>
    </source>
</reference>
<dbReference type="Proteomes" id="UP000266723">
    <property type="component" value="Unassembled WGS sequence"/>
</dbReference>
<gene>
    <name evidence="3" type="ORF">DY000_02006639</name>
</gene>
<keyword evidence="2" id="KW-0732">Signal</keyword>
<evidence type="ECO:0000313" key="3">
    <source>
        <dbReference type="EMBL" id="KAF3549623.1"/>
    </source>
</evidence>
<dbReference type="EMBL" id="QGKV02000832">
    <property type="protein sequence ID" value="KAF3549623.1"/>
    <property type="molecule type" value="Genomic_DNA"/>
</dbReference>
<feature type="region of interest" description="Disordered" evidence="1">
    <location>
        <begin position="16"/>
        <end position="58"/>
    </location>
</feature>
<feature type="compositionally biased region" description="Basic and acidic residues" evidence="1">
    <location>
        <begin position="110"/>
        <end position="130"/>
    </location>
</feature>
<organism evidence="3 4">
    <name type="scientific">Brassica cretica</name>
    <name type="common">Mustard</name>
    <dbReference type="NCBI Taxonomy" id="69181"/>
    <lineage>
        <taxon>Eukaryota</taxon>
        <taxon>Viridiplantae</taxon>
        <taxon>Streptophyta</taxon>
        <taxon>Embryophyta</taxon>
        <taxon>Tracheophyta</taxon>
        <taxon>Spermatophyta</taxon>
        <taxon>Magnoliopsida</taxon>
        <taxon>eudicotyledons</taxon>
        <taxon>Gunneridae</taxon>
        <taxon>Pentapetalae</taxon>
        <taxon>rosids</taxon>
        <taxon>malvids</taxon>
        <taxon>Brassicales</taxon>
        <taxon>Brassicaceae</taxon>
        <taxon>Brassiceae</taxon>
        <taxon>Brassica</taxon>
    </lineage>
</organism>
<keyword evidence="4" id="KW-1185">Reference proteome</keyword>
<evidence type="ECO:0000313" key="4">
    <source>
        <dbReference type="Proteomes" id="UP000266723"/>
    </source>
</evidence>
<proteinExistence type="predicted"/>
<name>A0ABQ7CCW7_BRACR</name>
<accession>A0ABQ7CCW7</accession>
<comment type="caution">
    <text evidence="3">The sequence shown here is derived from an EMBL/GenBank/DDBJ whole genome shotgun (WGS) entry which is preliminary data.</text>
</comment>
<feature type="chain" id="PRO_5046420503" evidence="2">
    <location>
        <begin position="19"/>
        <end position="202"/>
    </location>
</feature>
<evidence type="ECO:0000256" key="1">
    <source>
        <dbReference type="SAM" id="MobiDB-lite"/>
    </source>
</evidence>